<feature type="binding site" evidence="6">
    <location>
        <position position="279"/>
    </location>
    <ligand>
        <name>substrate</name>
    </ligand>
</feature>
<evidence type="ECO:0000256" key="3">
    <source>
        <dbReference type="ARBA" id="ARBA00022723"/>
    </source>
</evidence>
<evidence type="ECO:0000256" key="7">
    <source>
        <dbReference type="SAM" id="Phobius"/>
    </source>
</evidence>
<evidence type="ECO:0000313" key="9">
    <source>
        <dbReference type="EMBL" id="HHF53489.1"/>
    </source>
</evidence>
<evidence type="ECO:0000256" key="4">
    <source>
        <dbReference type="ARBA" id="ARBA00022801"/>
    </source>
</evidence>
<keyword evidence="4 6" id="KW-0378">Hydrolase</keyword>
<dbReference type="InterPro" id="IPR002195">
    <property type="entry name" value="Dihydroorotase_CS"/>
</dbReference>
<comment type="pathway">
    <text evidence="6">Pyrimidine metabolism; UMP biosynthesis via de novo pathway; (S)-dihydroorotate from bicarbonate: step 3/3.</text>
</comment>
<dbReference type="InterPro" id="IPR004722">
    <property type="entry name" value="DHOase"/>
</dbReference>
<comment type="function">
    <text evidence="1 6">Catalyzes the reversible cyclization of carbamoyl aspartate to dihydroorotate.</text>
</comment>
<keyword evidence="6" id="KW-0862">Zinc</keyword>
<accession>A0A7V5LU98</accession>
<dbReference type="GO" id="GO:0004151">
    <property type="term" value="F:dihydroorotase activity"/>
    <property type="evidence" value="ECO:0007669"/>
    <property type="project" value="UniProtKB-UniRule"/>
</dbReference>
<comment type="caution">
    <text evidence="9">The sequence shown here is derived from an EMBL/GenBank/DDBJ whole genome shotgun (WGS) entry which is preliminary data.</text>
</comment>
<dbReference type="GO" id="GO:0005737">
    <property type="term" value="C:cytoplasm"/>
    <property type="evidence" value="ECO:0007669"/>
    <property type="project" value="TreeGrafter"/>
</dbReference>
<dbReference type="GO" id="GO:0044205">
    <property type="term" value="P:'de novo' UMP biosynthetic process"/>
    <property type="evidence" value="ECO:0007669"/>
    <property type="project" value="UniProtKB-UniRule"/>
</dbReference>
<feature type="transmembrane region" description="Helical" evidence="7">
    <location>
        <begin position="319"/>
        <end position="340"/>
    </location>
</feature>
<feature type="binding site" evidence="6">
    <location>
        <position position="153"/>
    </location>
    <ligand>
        <name>Zn(2+)</name>
        <dbReference type="ChEBI" id="CHEBI:29105"/>
        <label>2</label>
    </ligand>
</feature>
<dbReference type="GO" id="GO:0004038">
    <property type="term" value="F:allantoinase activity"/>
    <property type="evidence" value="ECO:0007669"/>
    <property type="project" value="TreeGrafter"/>
</dbReference>
<feature type="binding site" evidence="6">
    <location>
        <position position="306"/>
    </location>
    <ligand>
        <name>Zn(2+)</name>
        <dbReference type="ChEBI" id="CHEBI:29105"/>
        <label>1</label>
    </ligand>
</feature>
<organism evidence="9">
    <name type="scientific">candidate division WOR-3 bacterium</name>
    <dbReference type="NCBI Taxonomy" id="2052148"/>
    <lineage>
        <taxon>Bacteria</taxon>
        <taxon>Bacteria division WOR-3</taxon>
    </lineage>
</organism>
<keyword evidence="7" id="KW-0472">Membrane</keyword>
<dbReference type="InterPro" id="IPR032466">
    <property type="entry name" value="Metal_Hydrolase"/>
</dbReference>
<feature type="binding site" evidence="6">
    <location>
        <position position="180"/>
    </location>
    <ligand>
        <name>Zn(2+)</name>
        <dbReference type="ChEBI" id="CHEBI:29105"/>
        <label>2</label>
    </ligand>
</feature>
<comment type="cofactor">
    <cofactor evidence="6">
        <name>Zn(2+)</name>
        <dbReference type="ChEBI" id="CHEBI:29105"/>
    </cofactor>
    <text evidence="6">Binds 2 Zn(2+) ions per subunit.</text>
</comment>
<dbReference type="EC" id="3.5.2.3" evidence="6"/>
<dbReference type="UniPathway" id="UPA00070">
    <property type="reaction ID" value="UER00117"/>
</dbReference>
<feature type="binding site" evidence="6">
    <location>
        <position position="153"/>
    </location>
    <ligand>
        <name>Zn(2+)</name>
        <dbReference type="ChEBI" id="CHEBI:29105"/>
        <label>1</label>
    </ligand>
</feature>
<dbReference type="Pfam" id="PF12890">
    <property type="entry name" value="DHOase"/>
    <property type="match status" value="1"/>
</dbReference>
<evidence type="ECO:0000256" key="1">
    <source>
        <dbReference type="ARBA" id="ARBA00002368"/>
    </source>
</evidence>
<protein>
    <recommendedName>
        <fullName evidence="6">Dihydroorotase</fullName>
        <shortName evidence="6">DHOase</shortName>
        <ecNumber evidence="6">3.5.2.3</ecNumber>
    </recommendedName>
</protein>
<evidence type="ECO:0000259" key="8">
    <source>
        <dbReference type="Pfam" id="PF12890"/>
    </source>
</evidence>
<comment type="catalytic activity">
    <reaction evidence="6">
        <text>(S)-dihydroorotate + H2O = N-carbamoyl-L-aspartate + H(+)</text>
        <dbReference type="Rhea" id="RHEA:24296"/>
        <dbReference type="ChEBI" id="CHEBI:15377"/>
        <dbReference type="ChEBI" id="CHEBI:15378"/>
        <dbReference type="ChEBI" id="CHEBI:30864"/>
        <dbReference type="ChEBI" id="CHEBI:32814"/>
        <dbReference type="EC" id="3.5.2.3"/>
    </reaction>
</comment>
<feature type="binding site" evidence="6">
    <location>
        <position position="310"/>
    </location>
    <ligand>
        <name>substrate</name>
    </ligand>
</feature>
<name>A0A7V5LU98_UNCW3</name>
<dbReference type="Proteomes" id="UP000886050">
    <property type="component" value="Unassembled WGS sequence"/>
</dbReference>
<keyword evidence="3 6" id="KW-0479">Metal-binding</keyword>
<feature type="binding site" evidence="6">
    <location>
        <position position="61"/>
    </location>
    <ligand>
        <name>Zn(2+)</name>
        <dbReference type="ChEBI" id="CHEBI:29105"/>
        <label>1</label>
    </ligand>
</feature>
<dbReference type="PANTHER" id="PTHR43668:SF2">
    <property type="entry name" value="ALLANTOINASE"/>
    <property type="match status" value="1"/>
</dbReference>
<evidence type="ECO:0000256" key="2">
    <source>
        <dbReference type="ARBA" id="ARBA00010286"/>
    </source>
</evidence>
<feature type="domain" description="Dihydroorotase catalytic" evidence="8">
    <location>
        <begin position="50"/>
        <end position="239"/>
    </location>
</feature>
<feature type="binding site" evidence="6">
    <location>
        <begin position="63"/>
        <end position="65"/>
    </location>
    <ligand>
        <name>substrate</name>
    </ligand>
</feature>
<keyword evidence="7" id="KW-1133">Transmembrane helix</keyword>
<feature type="binding site" evidence="6">
    <location>
        <begin position="324"/>
        <end position="325"/>
    </location>
    <ligand>
        <name>substrate</name>
    </ligand>
</feature>
<dbReference type="NCBIfam" id="TIGR00857">
    <property type="entry name" value="pyrC_multi"/>
    <property type="match status" value="1"/>
</dbReference>
<dbReference type="CDD" id="cd01317">
    <property type="entry name" value="DHOase_IIa"/>
    <property type="match status" value="1"/>
</dbReference>
<keyword evidence="5 6" id="KW-0665">Pyrimidine biosynthesis</keyword>
<feature type="binding site" evidence="6">
    <location>
        <position position="233"/>
    </location>
    <ligand>
        <name>Zn(2+)</name>
        <dbReference type="ChEBI" id="CHEBI:29105"/>
        <label>2</label>
    </ligand>
</feature>
<dbReference type="PROSITE" id="PS00483">
    <property type="entry name" value="DIHYDROOROTASE_2"/>
    <property type="match status" value="1"/>
</dbReference>
<dbReference type="AlphaFoldDB" id="A0A7V5LU98"/>
<reference evidence="9" key="1">
    <citation type="journal article" date="2020" name="mSystems">
        <title>Genome- and Community-Level Interaction Insights into Carbon Utilization and Element Cycling Functions of Hydrothermarchaeota in Hydrothermal Sediment.</title>
        <authorList>
            <person name="Zhou Z."/>
            <person name="Liu Y."/>
            <person name="Xu W."/>
            <person name="Pan J."/>
            <person name="Luo Z.H."/>
            <person name="Li M."/>
        </authorList>
    </citation>
    <scope>NUCLEOTIDE SEQUENCE [LARGE SCALE GENOMIC DNA]</scope>
    <source>
        <strain evidence="9">HyVt-96</strain>
    </source>
</reference>
<keyword evidence="7" id="KW-0812">Transmembrane</keyword>
<evidence type="ECO:0000256" key="6">
    <source>
        <dbReference type="HAMAP-Rule" id="MF_00220"/>
    </source>
</evidence>
<feature type="binding site" evidence="6">
    <location>
        <position position="95"/>
    </location>
    <ligand>
        <name>substrate</name>
    </ligand>
</feature>
<sequence length="425" mass="47607">MNRILIKNGHIVDPGSGKDGVWDILVEDGKIREVNRNIKVDNAKVIDCTGKYVFPGFIDMHTHLREPGEEYKEDISTGSNAALHGGFTTILAMPNTKPPIDSRGLVEFVIRRSREEEKSEVFPVGAITKGREGRELAEIGDMREGGAIAFSDDGDWVKNSSIMRRALEYSKIFDTIIISHAEDPDLSRLGVANESTLSYKLGLRGKPKESEYIAIFRDIALSRLTGGRLHIAHVSTRESAQLIQRAKEQGLPVTAEVTPHHLIFTEENLETFDPVYKVNPPLRKNKDREFLIEALKEGIIDVIATDHAPHASFEKEDEFLAAPFGMIWLDFAFSALYTFLIQKNKLDLKTVVQSLTTGPSKILGLNDRGSLEKGKRADIVIFDPEKDIEITRNFLKSKAKNTPLFGKKLKGKVIITIKEGEVFEW</sequence>
<gene>
    <name evidence="6" type="primary">pyrC</name>
    <name evidence="9" type="ORF">ENL43_03895</name>
</gene>
<dbReference type="PANTHER" id="PTHR43668">
    <property type="entry name" value="ALLANTOINASE"/>
    <property type="match status" value="1"/>
</dbReference>
<dbReference type="InterPro" id="IPR024403">
    <property type="entry name" value="DHOase_cat"/>
</dbReference>
<dbReference type="HAMAP" id="MF_00220_B">
    <property type="entry name" value="PyrC_classI_B"/>
    <property type="match status" value="1"/>
</dbReference>
<dbReference type="SUPFAM" id="SSF51338">
    <property type="entry name" value="Composite domain of metallo-dependent hydrolases"/>
    <property type="match status" value="1"/>
</dbReference>
<dbReference type="InterPro" id="IPR011059">
    <property type="entry name" value="Metal-dep_hydrolase_composite"/>
</dbReference>
<dbReference type="GO" id="GO:0008270">
    <property type="term" value="F:zinc ion binding"/>
    <property type="evidence" value="ECO:0007669"/>
    <property type="project" value="UniProtKB-UniRule"/>
</dbReference>
<dbReference type="GO" id="GO:0006145">
    <property type="term" value="P:purine nucleobase catabolic process"/>
    <property type="evidence" value="ECO:0007669"/>
    <property type="project" value="TreeGrafter"/>
</dbReference>
<feature type="active site" evidence="6">
    <location>
        <position position="306"/>
    </location>
</feature>
<proteinExistence type="inferred from homology"/>
<dbReference type="InterPro" id="IPR050138">
    <property type="entry name" value="DHOase/Allantoinase_Hydrolase"/>
</dbReference>
<feature type="binding site" evidence="6">
    <location>
        <position position="63"/>
    </location>
    <ligand>
        <name>Zn(2+)</name>
        <dbReference type="ChEBI" id="CHEBI:29105"/>
        <label>1</label>
    </ligand>
</feature>
<comment type="similarity">
    <text evidence="2 6">Belongs to the metallo-dependent hydrolases superfamily. DHOase family. Class I DHOase subfamily.</text>
</comment>
<dbReference type="Gene3D" id="3.20.20.140">
    <property type="entry name" value="Metal-dependent hydrolases"/>
    <property type="match status" value="1"/>
</dbReference>
<dbReference type="Gene3D" id="2.30.40.10">
    <property type="entry name" value="Urease, subunit C, domain 1"/>
    <property type="match status" value="1"/>
</dbReference>
<evidence type="ECO:0000256" key="5">
    <source>
        <dbReference type="ARBA" id="ARBA00022975"/>
    </source>
</evidence>
<dbReference type="SUPFAM" id="SSF51556">
    <property type="entry name" value="Metallo-dependent hydrolases"/>
    <property type="match status" value="1"/>
</dbReference>
<dbReference type="EMBL" id="DRTX01000202">
    <property type="protein sequence ID" value="HHF53489.1"/>
    <property type="molecule type" value="Genomic_DNA"/>
</dbReference>